<sequence>MIDRIWHGWTMPADADEYERLLREEILPSFANADNEGYRGARLLRRESDADGDDEEVEFVTILRFDSIESVREFAGEEYREAHVPDAAREVLKRYDDRARHYEVREEREYPADDS</sequence>
<evidence type="ECO:0000313" key="1">
    <source>
        <dbReference type="EMBL" id="QUO46738.1"/>
    </source>
</evidence>
<dbReference type="GeneID" id="64827659"/>
<gene>
    <name evidence="1" type="ORF">J7656_08925</name>
</gene>
<protein>
    <submittedName>
        <fullName evidence="1">Antibiotic biosynthesis monooxygenase</fullName>
    </submittedName>
</protein>
<dbReference type="KEGG" id="hss:J7656_08925"/>
<evidence type="ECO:0000313" key="2">
    <source>
        <dbReference type="Proteomes" id="UP000679341"/>
    </source>
</evidence>
<name>A0A8T8LIN5_9EURY</name>
<keyword evidence="1" id="KW-0503">Monooxygenase</keyword>
<dbReference type="OrthoDB" id="252187at2157"/>
<organism evidence="1 2">
    <name type="scientific">Halorubrum ruber</name>
    <dbReference type="NCBI Taxonomy" id="2982524"/>
    <lineage>
        <taxon>Archaea</taxon>
        <taxon>Methanobacteriati</taxon>
        <taxon>Methanobacteriota</taxon>
        <taxon>Stenosarchaea group</taxon>
        <taxon>Halobacteria</taxon>
        <taxon>Halobacteriales</taxon>
        <taxon>Haloferacaceae</taxon>
        <taxon>Halorubrum</taxon>
    </lineage>
</organism>
<keyword evidence="2" id="KW-1185">Reference proteome</keyword>
<dbReference type="AlphaFoldDB" id="A0A8T8LIN5"/>
<dbReference type="Proteomes" id="UP000679341">
    <property type="component" value="Chromosome"/>
</dbReference>
<proteinExistence type="predicted"/>
<dbReference type="EMBL" id="CP073695">
    <property type="protein sequence ID" value="QUO46738.1"/>
    <property type="molecule type" value="Genomic_DNA"/>
</dbReference>
<dbReference type="RefSeq" id="WP_017343223.1">
    <property type="nucleotide sequence ID" value="NZ_CP073695.1"/>
</dbReference>
<accession>A0A8T8LIN5</accession>
<dbReference type="GO" id="GO:0004497">
    <property type="term" value="F:monooxygenase activity"/>
    <property type="evidence" value="ECO:0007669"/>
    <property type="project" value="UniProtKB-KW"/>
</dbReference>
<keyword evidence="1" id="KW-0560">Oxidoreductase</keyword>
<reference evidence="1 2" key="1">
    <citation type="submission" date="2021-03" db="EMBL/GenBank/DDBJ databases">
        <title>Halorubrum sodomense MBLA0099, Whole genome shotgun sequencing.</title>
        <authorList>
            <person name="Seo M.-J."/>
            <person name="Cho E.-S."/>
            <person name="Hwang C.Y."/>
        </authorList>
    </citation>
    <scope>NUCLEOTIDE SEQUENCE [LARGE SCALE GENOMIC DNA]</scope>
    <source>
        <strain evidence="1 2">MBLA0099</strain>
    </source>
</reference>